<dbReference type="KEGG" id="elut:CKA38_13650"/>
<dbReference type="Gene3D" id="3.60.15.10">
    <property type="entry name" value="Ribonuclease Z/Hydroxyacylglutathione hydrolase-like"/>
    <property type="match status" value="1"/>
</dbReference>
<reference evidence="2 3" key="1">
    <citation type="journal article" date="2018" name="Syst. Appl. Microbiol.">
        <title>Ereboglobus luteus gen. nov. sp. nov. from cockroach guts, and new insights into the oxygen relationship of the genera Opitutus and Didymococcus (Verrucomicrobia: Opitutaceae).</title>
        <authorList>
            <person name="Tegtmeier D."/>
            <person name="Belitz A."/>
            <person name="Radek R."/>
            <person name="Heimerl T."/>
            <person name="Brune A."/>
        </authorList>
    </citation>
    <scope>NUCLEOTIDE SEQUENCE [LARGE SCALE GENOMIC DNA]</scope>
    <source>
        <strain evidence="2 3">Ho45</strain>
    </source>
</reference>
<evidence type="ECO:0000313" key="3">
    <source>
        <dbReference type="Proteomes" id="UP000244896"/>
    </source>
</evidence>
<dbReference type="CDD" id="cd16279">
    <property type="entry name" value="metallo-hydrolase-like_MBL-fold"/>
    <property type="match status" value="1"/>
</dbReference>
<dbReference type="Pfam" id="PF12706">
    <property type="entry name" value="Lactamase_B_2"/>
    <property type="match status" value="1"/>
</dbReference>
<dbReference type="PANTHER" id="PTHR42663:SF6">
    <property type="entry name" value="HYDROLASE C777.06C-RELATED"/>
    <property type="match status" value="1"/>
</dbReference>
<dbReference type="PANTHER" id="PTHR42663">
    <property type="entry name" value="HYDROLASE C777.06C-RELATED-RELATED"/>
    <property type="match status" value="1"/>
</dbReference>
<dbReference type="GO" id="GO:0016787">
    <property type="term" value="F:hydrolase activity"/>
    <property type="evidence" value="ECO:0007669"/>
    <property type="project" value="UniProtKB-KW"/>
</dbReference>
<accession>A0A2U8E5N2</accession>
<protein>
    <submittedName>
        <fullName evidence="2">MBL fold metallo-hydrolase</fullName>
    </submittedName>
</protein>
<dbReference type="InterPro" id="IPR036866">
    <property type="entry name" value="RibonucZ/Hydroxyglut_hydro"/>
</dbReference>
<dbReference type="SUPFAM" id="SSF56281">
    <property type="entry name" value="Metallo-hydrolase/oxidoreductase"/>
    <property type="match status" value="1"/>
</dbReference>
<dbReference type="RefSeq" id="WP_108826040.1">
    <property type="nucleotide sequence ID" value="NZ_CP023004.1"/>
</dbReference>
<evidence type="ECO:0000259" key="1">
    <source>
        <dbReference type="Pfam" id="PF12706"/>
    </source>
</evidence>
<dbReference type="EMBL" id="CP023004">
    <property type="protein sequence ID" value="AWI10163.1"/>
    <property type="molecule type" value="Genomic_DNA"/>
</dbReference>
<sequence length="260" mass="28488">MEVIFLGTGTSQGVPMIACDCKVCTSDDPRDRRARSSIHVVMDGLHVQVDASPEFRVQCLRENINRMDFFILTHGHADHIAGMDDLRRFCDLRGGTALPVYTTREDGMARIRSIFPYAIGDRPAAVGYAAFDLREMPAKMELPQGVIESVPLPHGALNTLGLVFTERSSGRKFVYYTDCKEVPPAAIELARGADVVVLDGLRPCPHPSHMTTAEAVAVARQIGAPQTYLTHLTHLVGHEELISQLPKNVAPAHDGLRVVL</sequence>
<dbReference type="OrthoDB" id="9800940at2"/>
<dbReference type="Proteomes" id="UP000244896">
    <property type="component" value="Chromosome"/>
</dbReference>
<keyword evidence="2" id="KW-0378">Hydrolase</keyword>
<organism evidence="2 3">
    <name type="scientific">Ereboglobus luteus</name>
    <dbReference type="NCBI Taxonomy" id="1796921"/>
    <lineage>
        <taxon>Bacteria</taxon>
        <taxon>Pseudomonadati</taxon>
        <taxon>Verrucomicrobiota</taxon>
        <taxon>Opitutia</taxon>
        <taxon>Opitutales</taxon>
        <taxon>Opitutaceae</taxon>
        <taxon>Ereboglobus</taxon>
    </lineage>
</organism>
<keyword evidence="3" id="KW-1185">Reference proteome</keyword>
<dbReference type="InterPro" id="IPR001279">
    <property type="entry name" value="Metallo-B-lactamas"/>
</dbReference>
<name>A0A2U8E5N2_9BACT</name>
<gene>
    <name evidence="2" type="ORF">CKA38_13650</name>
</gene>
<feature type="domain" description="Metallo-beta-lactamase" evidence="1">
    <location>
        <begin position="48"/>
        <end position="231"/>
    </location>
</feature>
<dbReference type="AlphaFoldDB" id="A0A2U8E5N2"/>
<evidence type="ECO:0000313" key="2">
    <source>
        <dbReference type="EMBL" id="AWI10163.1"/>
    </source>
</evidence>
<proteinExistence type="predicted"/>